<dbReference type="InterPro" id="IPR049789">
    <property type="entry name" value="ArsI/CadI-like"/>
</dbReference>
<dbReference type="PROSITE" id="PS51819">
    <property type="entry name" value="VOC"/>
    <property type="match status" value="1"/>
</dbReference>
<dbReference type="EMBL" id="FPKR01000008">
    <property type="protein sequence ID" value="SFZ76983.1"/>
    <property type="molecule type" value="Genomic_DNA"/>
</dbReference>
<evidence type="ECO:0000313" key="3">
    <source>
        <dbReference type="Proteomes" id="UP000186513"/>
    </source>
</evidence>
<dbReference type="PANTHER" id="PTHR41294">
    <property type="entry name" value="CADMIUM-INDUCED PROTEIN CADI"/>
    <property type="match status" value="1"/>
</dbReference>
<dbReference type="Gene3D" id="3.10.180.10">
    <property type="entry name" value="2,3-Dihydroxybiphenyl 1,2-Dioxygenase, domain 1"/>
    <property type="match status" value="1"/>
</dbReference>
<dbReference type="OrthoDB" id="9789608at2"/>
<organism evidence="2 3">
    <name type="scientific">Chitinimonas taiwanensis DSM 18899</name>
    <dbReference type="NCBI Taxonomy" id="1121279"/>
    <lineage>
        <taxon>Bacteria</taxon>
        <taxon>Pseudomonadati</taxon>
        <taxon>Pseudomonadota</taxon>
        <taxon>Betaproteobacteria</taxon>
        <taxon>Neisseriales</taxon>
        <taxon>Chitinibacteraceae</taxon>
        <taxon>Chitinimonas</taxon>
    </lineage>
</organism>
<evidence type="ECO:0000259" key="1">
    <source>
        <dbReference type="PROSITE" id="PS51819"/>
    </source>
</evidence>
<gene>
    <name evidence="2" type="ORF">SAMN02745887_02178</name>
</gene>
<dbReference type="InterPro" id="IPR004360">
    <property type="entry name" value="Glyas_Fos-R_dOase_dom"/>
</dbReference>
<dbReference type="Pfam" id="PF00903">
    <property type="entry name" value="Glyoxalase"/>
    <property type="match status" value="1"/>
</dbReference>
<feature type="domain" description="VOC" evidence="1">
    <location>
        <begin position="2"/>
        <end position="115"/>
    </location>
</feature>
<dbReference type="AlphaFoldDB" id="A0A1K2HJN7"/>
<sequence length="160" mass="16999">MKRFHVHVSVDDLAASIRFYSAVFASTPTVQKPDYAKWMLDDPRINFAISQRGAPVGVDHLGIQVDSAEELAGLHAQLQAAELASVAESGTCCYAESNKHWTTDPSGIAWESYHTLADAPTFNGQPDAQASASACCAPAAEPVRFTVRPKTSCAPGSGCC</sequence>
<dbReference type="PANTHER" id="PTHR41294:SF1">
    <property type="entry name" value="CADMIUM-INDUCED PROTEIN CADI"/>
    <property type="match status" value="1"/>
</dbReference>
<dbReference type="STRING" id="1121279.SAMN02745887_02178"/>
<protein>
    <submittedName>
        <fullName evidence="2">Glyoxalase-like domain-containing protein</fullName>
    </submittedName>
</protein>
<proteinExistence type="predicted"/>
<dbReference type="InterPro" id="IPR037523">
    <property type="entry name" value="VOC_core"/>
</dbReference>
<accession>A0A1K2HJN7</accession>
<dbReference type="GO" id="GO:0046686">
    <property type="term" value="P:response to cadmium ion"/>
    <property type="evidence" value="ECO:0007669"/>
    <property type="project" value="TreeGrafter"/>
</dbReference>
<dbReference type="RefSeq" id="WP_072428696.1">
    <property type="nucleotide sequence ID" value="NZ_FPKR01000008.1"/>
</dbReference>
<dbReference type="NCBIfam" id="NF041414">
    <property type="entry name" value="ArsI_CadI_VOC"/>
    <property type="match status" value="1"/>
</dbReference>
<dbReference type="InterPro" id="IPR052393">
    <property type="entry name" value="Cadmium-induced_rsp"/>
</dbReference>
<name>A0A1K2HJN7_9NEIS</name>
<dbReference type="SUPFAM" id="SSF54593">
    <property type="entry name" value="Glyoxalase/Bleomycin resistance protein/Dihydroxybiphenyl dioxygenase"/>
    <property type="match status" value="1"/>
</dbReference>
<keyword evidence="3" id="KW-1185">Reference proteome</keyword>
<dbReference type="Proteomes" id="UP000186513">
    <property type="component" value="Unassembled WGS sequence"/>
</dbReference>
<evidence type="ECO:0000313" key="2">
    <source>
        <dbReference type="EMBL" id="SFZ76983.1"/>
    </source>
</evidence>
<dbReference type="InterPro" id="IPR029068">
    <property type="entry name" value="Glyas_Bleomycin-R_OHBP_Dase"/>
</dbReference>
<reference evidence="2 3" key="1">
    <citation type="submission" date="2016-11" db="EMBL/GenBank/DDBJ databases">
        <authorList>
            <person name="Jaros S."/>
            <person name="Januszkiewicz K."/>
            <person name="Wedrychowicz H."/>
        </authorList>
    </citation>
    <scope>NUCLEOTIDE SEQUENCE [LARGE SCALE GENOMIC DNA]</scope>
    <source>
        <strain evidence="2 3">DSM 18899</strain>
    </source>
</reference>